<dbReference type="AlphaFoldDB" id="A0A645A696"/>
<sequence>MLRQIMDRGADQVIGLVIVALVRRPAESGNQFAQHRHLLPQRFGHRRPVGLVVGGQSQPECRFAAIEKHGAGNRTIVFFQLEQQPPESEERVGRKAVLAAQMSNRIKRPEYLGIGVDQNRRGAGSHRCNFPFCFRFSRSGVFRSSRPCGAAENKVVQGPALRLLRGVMIEEEKIAYGRRTTEP</sequence>
<protein>
    <submittedName>
        <fullName evidence="1">Uncharacterized protein</fullName>
    </submittedName>
</protein>
<dbReference type="EMBL" id="VSSQ01012012">
    <property type="protein sequence ID" value="MPM48238.1"/>
    <property type="molecule type" value="Genomic_DNA"/>
</dbReference>
<evidence type="ECO:0000313" key="1">
    <source>
        <dbReference type="EMBL" id="MPM48238.1"/>
    </source>
</evidence>
<accession>A0A645A696</accession>
<organism evidence="1">
    <name type="scientific">bioreactor metagenome</name>
    <dbReference type="NCBI Taxonomy" id="1076179"/>
    <lineage>
        <taxon>unclassified sequences</taxon>
        <taxon>metagenomes</taxon>
        <taxon>ecological metagenomes</taxon>
    </lineage>
</organism>
<comment type="caution">
    <text evidence="1">The sequence shown here is derived from an EMBL/GenBank/DDBJ whole genome shotgun (WGS) entry which is preliminary data.</text>
</comment>
<gene>
    <name evidence="1" type="ORF">SDC9_94962</name>
</gene>
<name>A0A645A696_9ZZZZ</name>
<proteinExistence type="predicted"/>
<reference evidence="1" key="1">
    <citation type="submission" date="2019-08" db="EMBL/GenBank/DDBJ databases">
        <authorList>
            <person name="Kucharzyk K."/>
            <person name="Murdoch R.W."/>
            <person name="Higgins S."/>
            <person name="Loffler F."/>
        </authorList>
    </citation>
    <scope>NUCLEOTIDE SEQUENCE</scope>
</reference>